<accession>W2YED4</accession>
<organism evidence="1 2">
    <name type="scientific">Phytophthora nicotianae P10297</name>
    <dbReference type="NCBI Taxonomy" id="1317064"/>
    <lineage>
        <taxon>Eukaryota</taxon>
        <taxon>Sar</taxon>
        <taxon>Stramenopiles</taxon>
        <taxon>Oomycota</taxon>
        <taxon>Peronosporomycetes</taxon>
        <taxon>Peronosporales</taxon>
        <taxon>Peronosporaceae</taxon>
        <taxon>Phytophthora</taxon>
    </lineage>
</organism>
<proteinExistence type="predicted"/>
<reference evidence="1 2" key="1">
    <citation type="submission" date="2013-11" db="EMBL/GenBank/DDBJ databases">
        <title>The Genome Sequence of Phytophthora parasitica P10297.</title>
        <authorList>
            <consortium name="The Broad Institute Genomics Platform"/>
            <person name="Russ C."/>
            <person name="Tyler B."/>
            <person name="Panabieres F."/>
            <person name="Shan W."/>
            <person name="Tripathy S."/>
            <person name="Grunwald N."/>
            <person name="Machado M."/>
            <person name="Johnson C.S."/>
            <person name="Walker B."/>
            <person name="Young S.K."/>
            <person name="Zeng Q."/>
            <person name="Gargeya S."/>
            <person name="Fitzgerald M."/>
            <person name="Haas B."/>
            <person name="Abouelleil A."/>
            <person name="Allen A.W."/>
            <person name="Alvarado L."/>
            <person name="Arachchi H.M."/>
            <person name="Berlin A.M."/>
            <person name="Chapman S.B."/>
            <person name="Gainer-Dewar J."/>
            <person name="Goldberg J."/>
            <person name="Griggs A."/>
            <person name="Gujja S."/>
            <person name="Hansen M."/>
            <person name="Howarth C."/>
            <person name="Imamovic A."/>
            <person name="Ireland A."/>
            <person name="Larimer J."/>
            <person name="McCowan C."/>
            <person name="Murphy C."/>
            <person name="Pearson M."/>
            <person name="Poon T.W."/>
            <person name="Priest M."/>
            <person name="Roberts A."/>
            <person name="Saif S."/>
            <person name="Shea T."/>
            <person name="Sisk P."/>
            <person name="Sykes S."/>
            <person name="Wortman J."/>
            <person name="Nusbaum C."/>
            <person name="Birren B."/>
        </authorList>
    </citation>
    <scope>NUCLEOTIDE SEQUENCE [LARGE SCALE GENOMIC DNA]</scope>
    <source>
        <strain evidence="1 2">P10297</strain>
    </source>
</reference>
<dbReference type="AlphaFoldDB" id="W2YED4"/>
<protein>
    <submittedName>
        <fullName evidence="1">Uncharacterized protein</fullName>
    </submittedName>
</protein>
<evidence type="ECO:0000313" key="1">
    <source>
        <dbReference type="EMBL" id="ETP33316.1"/>
    </source>
</evidence>
<dbReference type="Proteomes" id="UP000018948">
    <property type="component" value="Unassembled WGS sequence"/>
</dbReference>
<comment type="caution">
    <text evidence="1">The sequence shown here is derived from an EMBL/GenBank/DDBJ whole genome shotgun (WGS) entry which is preliminary data.</text>
</comment>
<gene>
    <name evidence="1" type="ORF">F442_18140</name>
</gene>
<dbReference type="EMBL" id="ANIY01003785">
    <property type="protein sequence ID" value="ETP33316.1"/>
    <property type="molecule type" value="Genomic_DNA"/>
</dbReference>
<name>W2YED4_PHYNI</name>
<sequence length="43" mass="4829">MSECPSSGWKLGSRPWPASERSIDVSRFLPPWLPVDLSARSRS</sequence>
<evidence type="ECO:0000313" key="2">
    <source>
        <dbReference type="Proteomes" id="UP000018948"/>
    </source>
</evidence>